<evidence type="ECO:0000256" key="3">
    <source>
        <dbReference type="ARBA" id="ARBA00022807"/>
    </source>
</evidence>
<dbReference type="Proteomes" id="UP000603141">
    <property type="component" value="Unassembled WGS sequence"/>
</dbReference>
<keyword evidence="2" id="KW-0378">Hydrolase</keyword>
<dbReference type="Pfam" id="PF00877">
    <property type="entry name" value="NLPC_P60"/>
    <property type="match status" value="1"/>
</dbReference>
<dbReference type="AlphaFoldDB" id="A0A934VW89"/>
<organism evidence="5 6">
    <name type="scientific">Luteolibacter pohnpeiensis</name>
    <dbReference type="NCBI Taxonomy" id="454153"/>
    <lineage>
        <taxon>Bacteria</taxon>
        <taxon>Pseudomonadati</taxon>
        <taxon>Verrucomicrobiota</taxon>
        <taxon>Verrucomicrobiia</taxon>
        <taxon>Verrucomicrobiales</taxon>
        <taxon>Verrucomicrobiaceae</taxon>
        <taxon>Luteolibacter</taxon>
    </lineage>
</organism>
<dbReference type="Gene3D" id="3.90.1720.10">
    <property type="entry name" value="endopeptidase domain like (from Nostoc punctiforme)"/>
    <property type="match status" value="1"/>
</dbReference>
<reference evidence="5" key="1">
    <citation type="submission" date="2021-01" db="EMBL/GenBank/DDBJ databases">
        <title>Modified the classification status of verrucomicrobia.</title>
        <authorList>
            <person name="Feng X."/>
        </authorList>
    </citation>
    <scope>NUCLEOTIDE SEQUENCE</scope>
    <source>
        <strain evidence="5">KCTC 22041</strain>
    </source>
</reference>
<name>A0A934VW89_9BACT</name>
<sequence length="56" mass="6572">MRRSQYFWGGESSRGIDCSGLPRRALRDALLAYGIRHFNGQAFRDYVEQWWFDASA</sequence>
<evidence type="ECO:0000256" key="1">
    <source>
        <dbReference type="ARBA" id="ARBA00022670"/>
    </source>
</evidence>
<evidence type="ECO:0000256" key="2">
    <source>
        <dbReference type="ARBA" id="ARBA00022801"/>
    </source>
</evidence>
<evidence type="ECO:0000313" key="6">
    <source>
        <dbReference type="Proteomes" id="UP000603141"/>
    </source>
</evidence>
<comment type="caution">
    <text evidence="5">The sequence shown here is derived from an EMBL/GenBank/DDBJ whole genome shotgun (WGS) entry which is preliminary data.</text>
</comment>
<dbReference type="GO" id="GO:0008234">
    <property type="term" value="F:cysteine-type peptidase activity"/>
    <property type="evidence" value="ECO:0007669"/>
    <property type="project" value="UniProtKB-KW"/>
</dbReference>
<feature type="domain" description="NlpC/P60" evidence="4">
    <location>
        <begin position="5"/>
        <end position="29"/>
    </location>
</feature>
<keyword evidence="1" id="KW-0645">Protease</keyword>
<protein>
    <submittedName>
        <fullName evidence="5">C40 family peptidase</fullName>
    </submittedName>
</protein>
<dbReference type="EMBL" id="JAENIJ010000044">
    <property type="protein sequence ID" value="MBK1884362.1"/>
    <property type="molecule type" value="Genomic_DNA"/>
</dbReference>
<evidence type="ECO:0000259" key="4">
    <source>
        <dbReference type="Pfam" id="PF00877"/>
    </source>
</evidence>
<gene>
    <name evidence="5" type="ORF">JIN85_18235</name>
</gene>
<dbReference type="InterPro" id="IPR000064">
    <property type="entry name" value="NLP_P60_dom"/>
</dbReference>
<proteinExistence type="predicted"/>
<keyword evidence="6" id="KW-1185">Reference proteome</keyword>
<evidence type="ECO:0000313" key="5">
    <source>
        <dbReference type="EMBL" id="MBK1884362.1"/>
    </source>
</evidence>
<accession>A0A934VW89</accession>
<dbReference type="GO" id="GO:0006508">
    <property type="term" value="P:proteolysis"/>
    <property type="evidence" value="ECO:0007669"/>
    <property type="project" value="UniProtKB-KW"/>
</dbReference>
<keyword evidence="3" id="KW-0788">Thiol protease</keyword>